<sequence length="201" mass="22404">MGVVWSQLSLSTVPSPPPPPRLPRSFLLMDRIRFSLHLTFHRPTDTPHPLAESQERRLGVGHGEALGGGRGCSWRWMGKVTQRLSLLPFHILFWMDAVDFTEHTLQNRMQCMHVVHGVVPAWLGDSCAIPGNPKPPFSFDIWRRRQGLGSASLVNPKGGHAGFLLETSSPLPSLHLPPFFKGRGREGGGEPTERRMGNPRE</sequence>
<dbReference type="Proteomes" id="UP000245626">
    <property type="component" value="Unassembled WGS sequence"/>
</dbReference>
<dbReference type="EMBL" id="KZ820062">
    <property type="protein sequence ID" value="PWN49359.1"/>
    <property type="molecule type" value="Genomic_DNA"/>
</dbReference>
<protein>
    <submittedName>
        <fullName evidence="1">Uncharacterized protein</fullName>
    </submittedName>
</protein>
<organism evidence="1 2">
    <name type="scientific">Violaceomyces palustris</name>
    <dbReference type="NCBI Taxonomy" id="1673888"/>
    <lineage>
        <taxon>Eukaryota</taxon>
        <taxon>Fungi</taxon>
        <taxon>Dikarya</taxon>
        <taxon>Basidiomycota</taxon>
        <taxon>Ustilaginomycotina</taxon>
        <taxon>Ustilaginomycetes</taxon>
        <taxon>Violaceomycetales</taxon>
        <taxon>Violaceomycetaceae</taxon>
        <taxon>Violaceomyces</taxon>
    </lineage>
</organism>
<accession>A0ACD0NUJ7</accession>
<proteinExistence type="predicted"/>
<name>A0ACD0NUJ7_9BASI</name>
<gene>
    <name evidence="1" type="ORF">IE53DRAFT_149866</name>
</gene>
<keyword evidence="2" id="KW-1185">Reference proteome</keyword>
<reference evidence="1 2" key="1">
    <citation type="journal article" date="2018" name="Mol. Biol. Evol.">
        <title>Broad Genomic Sampling Reveals a Smut Pathogenic Ancestry of the Fungal Clade Ustilaginomycotina.</title>
        <authorList>
            <person name="Kijpornyongpan T."/>
            <person name="Mondo S.J."/>
            <person name="Barry K."/>
            <person name="Sandor L."/>
            <person name="Lee J."/>
            <person name="Lipzen A."/>
            <person name="Pangilinan J."/>
            <person name="LaButti K."/>
            <person name="Hainaut M."/>
            <person name="Henrissat B."/>
            <person name="Grigoriev I.V."/>
            <person name="Spatafora J.W."/>
            <person name="Aime M.C."/>
        </authorList>
    </citation>
    <scope>NUCLEOTIDE SEQUENCE [LARGE SCALE GENOMIC DNA]</scope>
    <source>
        <strain evidence="1 2">SA 807</strain>
    </source>
</reference>
<evidence type="ECO:0000313" key="1">
    <source>
        <dbReference type="EMBL" id="PWN49359.1"/>
    </source>
</evidence>
<evidence type="ECO:0000313" key="2">
    <source>
        <dbReference type="Proteomes" id="UP000245626"/>
    </source>
</evidence>